<dbReference type="EMBL" id="JBHFNQ010000118">
    <property type="protein sequence ID" value="MFB2878298.1"/>
    <property type="molecule type" value="Genomic_DNA"/>
</dbReference>
<reference evidence="1 2" key="1">
    <citation type="submission" date="2024-09" db="EMBL/GenBank/DDBJ databases">
        <title>Floridaenema gen nov. (Aerosakkonemataceae, Aerosakkonematales ord. nov., Cyanobacteria) from benthic tropical and subtropical fresh waters, with the description of four new species.</title>
        <authorList>
            <person name="Moretto J.A."/>
            <person name="Berthold D.E."/>
            <person name="Lefler F.W."/>
            <person name="Huang I.-S."/>
            <person name="Laughinghouse H. IV."/>
        </authorList>
    </citation>
    <scope>NUCLEOTIDE SEQUENCE [LARGE SCALE GENOMIC DNA]</scope>
    <source>
        <strain evidence="1 2">BLCC-F46</strain>
    </source>
</reference>
<dbReference type="PROSITE" id="PS51257">
    <property type="entry name" value="PROKAR_LIPOPROTEIN"/>
    <property type="match status" value="1"/>
</dbReference>
<dbReference type="RefSeq" id="WP_413271375.1">
    <property type="nucleotide sequence ID" value="NZ_JBHFNQ010000118.1"/>
</dbReference>
<keyword evidence="2" id="KW-1185">Reference proteome</keyword>
<dbReference type="Proteomes" id="UP001576774">
    <property type="component" value="Unassembled WGS sequence"/>
</dbReference>
<organism evidence="1 2">
    <name type="scientific">Floridaenema aerugineum BLCC-F46</name>
    <dbReference type="NCBI Taxonomy" id="3153654"/>
    <lineage>
        <taxon>Bacteria</taxon>
        <taxon>Bacillati</taxon>
        <taxon>Cyanobacteriota</taxon>
        <taxon>Cyanophyceae</taxon>
        <taxon>Oscillatoriophycideae</taxon>
        <taxon>Aerosakkonematales</taxon>
        <taxon>Aerosakkonemataceae</taxon>
        <taxon>Floridanema</taxon>
        <taxon>Floridanema aerugineum</taxon>
    </lineage>
</organism>
<proteinExistence type="predicted"/>
<evidence type="ECO:0000313" key="1">
    <source>
        <dbReference type="EMBL" id="MFB2878298.1"/>
    </source>
</evidence>
<dbReference type="InterPro" id="IPR036700">
    <property type="entry name" value="BOBF_sf"/>
</dbReference>
<dbReference type="SUPFAM" id="SSF101756">
    <property type="entry name" value="Hypothetical protein YgiW"/>
    <property type="match status" value="1"/>
</dbReference>
<comment type="caution">
    <text evidence="1">The sequence shown here is derived from an EMBL/GenBank/DDBJ whole genome shotgun (WGS) entry which is preliminary data.</text>
</comment>
<evidence type="ECO:0000313" key="2">
    <source>
        <dbReference type="Proteomes" id="UP001576774"/>
    </source>
</evidence>
<protein>
    <submittedName>
        <fullName evidence="1">Uncharacterized protein</fullName>
    </submittedName>
</protein>
<sequence length="128" mass="14296">MKQELIQILQLGTITFLLGGLFSCTQVNESGFSILSPDVPVSNVNEVKQESKVNSTVYLKGNVGKLIPFLEKRAYELEDDTGTITIVTNKPFPKQKQQIVIQGKVLYKSVPAGGQEFGEFYIEEQKRL</sequence>
<dbReference type="Gene3D" id="2.40.50.200">
    <property type="entry name" value="Bacterial OB-fold"/>
    <property type="match status" value="1"/>
</dbReference>
<accession>A0ABV4X667</accession>
<name>A0ABV4X667_9CYAN</name>
<gene>
    <name evidence="1" type="ORF">ACE1CC_15710</name>
</gene>